<proteinExistence type="predicted"/>
<accession>A0AAU7BTV3</accession>
<dbReference type="Gene3D" id="1.10.3300.10">
    <property type="entry name" value="Jann2411-like domain"/>
    <property type="match status" value="1"/>
</dbReference>
<gene>
    <name evidence="2" type="ORF">ABGB03_01135</name>
</gene>
<dbReference type="RefSeq" id="WP_347924127.1">
    <property type="nucleotide sequence ID" value="NZ_CP157199.1"/>
</dbReference>
<dbReference type="InterPro" id="IPR010852">
    <property type="entry name" value="ABATE"/>
</dbReference>
<name>A0AAU7BTV3_9FLAO</name>
<protein>
    <submittedName>
        <fullName evidence="2">CGNR zinc finger domain-containing protein</fullName>
    </submittedName>
</protein>
<dbReference type="InterPro" id="IPR023286">
    <property type="entry name" value="ABATE_dom_sf"/>
</dbReference>
<feature type="domain" description="Zinc finger CGNR" evidence="1">
    <location>
        <begin position="152"/>
        <end position="191"/>
    </location>
</feature>
<dbReference type="EMBL" id="CP157199">
    <property type="protein sequence ID" value="XBG61524.1"/>
    <property type="molecule type" value="Genomic_DNA"/>
</dbReference>
<organism evidence="2">
    <name type="scientific">Pontimicrobium sp. SW4</name>
    <dbReference type="NCBI Taxonomy" id="3153519"/>
    <lineage>
        <taxon>Bacteria</taxon>
        <taxon>Pseudomonadati</taxon>
        <taxon>Bacteroidota</taxon>
        <taxon>Flavobacteriia</taxon>
        <taxon>Flavobacteriales</taxon>
        <taxon>Flavobacteriaceae</taxon>
        <taxon>Pontimicrobium</taxon>
    </lineage>
</organism>
<sequence>MKNVNFISDELRLDGNHLCLNFINTIFDRHASEIRDLITSREDWVAWLKKVNLIDKDFEDFKETKFELSNIVETRELFYRLFKAIQLKKVVLKKDLKQFEALLLKKQRSIKLSVLNGKPFQETVLNDKNLNDYLLPIIQTAYELFMSDKINRIKMCNHCGWLYLDISKNNSRKWCSMDTCGSQLKAKRYYRNKKAKATFED</sequence>
<dbReference type="Pfam" id="PF07336">
    <property type="entry name" value="ABATE"/>
    <property type="match status" value="1"/>
</dbReference>
<dbReference type="PANTHER" id="PTHR35525">
    <property type="entry name" value="BLL6575 PROTEIN"/>
    <property type="match status" value="1"/>
</dbReference>
<dbReference type="Pfam" id="PF11706">
    <property type="entry name" value="zf-CGNR"/>
    <property type="match status" value="1"/>
</dbReference>
<dbReference type="PANTHER" id="PTHR35525:SF3">
    <property type="entry name" value="BLL6575 PROTEIN"/>
    <property type="match status" value="1"/>
</dbReference>
<dbReference type="SUPFAM" id="SSF160904">
    <property type="entry name" value="Jann2411-like"/>
    <property type="match status" value="1"/>
</dbReference>
<dbReference type="AlphaFoldDB" id="A0AAU7BTV3"/>
<evidence type="ECO:0000313" key="2">
    <source>
        <dbReference type="EMBL" id="XBG61524.1"/>
    </source>
</evidence>
<reference evidence="2" key="1">
    <citation type="submission" date="2024-05" db="EMBL/GenBank/DDBJ databases">
        <title>Pontimicrobium maritimus sp. nov., isolated form sea water.</title>
        <authorList>
            <person name="Muhammad N."/>
            <person name="Vuong T.Q."/>
            <person name="Han H.L."/>
            <person name="Kim S.-G."/>
        </authorList>
    </citation>
    <scope>NUCLEOTIDE SEQUENCE</scope>
    <source>
        <strain evidence="2">SW4</strain>
    </source>
</reference>
<dbReference type="InterPro" id="IPR021005">
    <property type="entry name" value="Znf_CGNR"/>
</dbReference>
<evidence type="ECO:0000259" key="1">
    <source>
        <dbReference type="Pfam" id="PF11706"/>
    </source>
</evidence>